<dbReference type="EMBL" id="JENY01000011">
    <property type="protein sequence ID" value="EXL08862.1"/>
    <property type="molecule type" value="Genomic_DNA"/>
</dbReference>
<comment type="caution">
    <text evidence="2">The sequence shown here is derived from an EMBL/GenBank/DDBJ whole genome shotgun (WGS) entry which is preliminary data.</text>
</comment>
<dbReference type="AlphaFoldDB" id="A0A011TXH6"/>
<dbReference type="SUPFAM" id="SSF52799">
    <property type="entry name" value="(Phosphotyrosine protein) phosphatases II"/>
    <property type="match status" value="1"/>
</dbReference>
<dbReference type="GO" id="GO:0016787">
    <property type="term" value="F:hydrolase activity"/>
    <property type="evidence" value="ECO:0007669"/>
    <property type="project" value="InterPro"/>
</dbReference>
<dbReference type="Proteomes" id="UP000019849">
    <property type="component" value="Unassembled WGS sequence"/>
</dbReference>
<feature type="domain" description="Beta-lactamase hydrolase-like protein phosphatase-like" evidence="1">
    <location>
        <begin position="3"/>
        <end position="108"/>
    </location>
</feature>
<dbReference type="RefSeq" id="WP_035026204.1">
    <property type="nucleotide sequence ID" value="NZ_KK073885.1"/>
</dbReference>
<dbReference type="InterPro" id="IPR005939">
    <property type="entry name" value="BLH_phosphatase-like"/>
</dbReference>
<name>A0A011TXH6_9HYPH</name>
<dbReference type="STRING" id="69279.BG36_03385"/>
<reference evidence="2 4" key="1">
    <citation type="submission" date="2014-02" db="EMBL/GenBank/DDBJ databases">
        <title>Aquamicrobium defluvii Genome sequencing.</title>
        <authorList>
            <person name="Wang X."/>
        </authorList>
    </citation>
    <scope>NUCLEOTIDE SEQUENCE [LARGE SCALE GENOMIC DNA]</scope>
    <source>
        <strain evidence="2 4">W13Z1</strain>
    </source>
</reference>
<dbReference type="Pfam" id="PF04273">
    <property type="entry name" value="BLH_phosphatase"/>
    <property type="match status" value="1"/>
</dbReference>
<evidence type="ECO:0000313" key="5">
    <source>
        <dbReference type="Proteomes" id="UP000294958"/>
    </source>
</evidence>
<dbReference type="Proteomes" id="UP000294958">
    <property type="component" value="Unassembled WGS sequence"/>
</dbReference>
<dbReference type="CDD" id="cd14503">
    <property type="entry name" value="PTP-bact"/>
    <property type="match status" value="1"/>
</dbReference>
<dbReference type="PATRIC" id="fig|69279.3.peg.2080"/>
<dbReference type="HOGENOM" id="CLU_105726_3_1_5"/>
<dbReference type="InterPro" id="IPR029021">
    <property type="entry name" value="Prot-tyrosine_phosphatase-like"/>
</dbReference>
<keyword evidence="5" id="KW-1185">Reference proteome</keyword>
<evidence type="ECO:0000313" key="3">
    <source>
        <dbReference type="EMBL" id="TDR35371.1"/>
    </source>
</evidence>
<dbReference type="NCBIfam" id="TIGR01244">
    <property type="entry name" value="TIGR01244 family sulfur transferase"/>
    <property type="match status" value="1"/>
</dbReference>
<protein>
    <submittedName>
        <fullName evidence="2">Oxidoreductase</fullName>
    </submittedName>
    <submittedName>
        <fullName evidence="3">Uncharacterized protein (TIGR01244 family)</fullName>
    </submittedName>
</protein>
<dbReference type="EMBL" id="SNZF01000009">
    <property type="protein sequence ID" value="TDR35371.1"/>
    <property type="molecule type" value="Genomic_DNA"/>
</dbReference>
<evidence type="ECO:0000313" key="2">
    <source>
        <dbReference type="EMBL" id="EXL08862.1"/>
    </source>
</evidence>
<dbReference type="Gene3D" id="3.90.190.10">
    <property type="entry name" value="Protein tyrosine phosphatase superfamily"/>
    <property type="match status" value="1"/>
</dbReference>
<dbReference type="OrthoDB" id="9805710at2"/>
<accession>A0A011TXH6</accession>
<evidence type="ECO:0000259" key="1">
    <source>
        <dbReference type="Pfam" id="PF04273"/>
    </source>
</evidence>
<proteinExistence type="predicted"/>
<evidence type="ECO:0000313" key="4">
    <source>
        <dbReference type="Proteomes" id="UP000019849"/>
    </source>
</evidence>
<sequence>MEIRQISEDYSVTGQIVPADVAQIRAAGFRSVICNRPDGEQVDQPAQDEVRAAVEAAGMTYRYIPVVSGQMTADNVADQARALEELPTPVLAYCRSGGRCTNLFLAIQQSRG</sequence>
<dbReference type="eggNOG" id="COG3453">
    <property type="taxonomic scope" value="Bacteria"/>
</dbReference>
<organism evidence="2 4">
    <name type="scientific">Aquamicrobium defluvii</name>
    <dbReference type="NCBI Taxonomy" id="69279"/>
    <lineage>
        <taxon>Bacteria</taxon>
        <taxon>Pseudomonadati</taxon>
        <taxon>Pseudomonadota</taxon>
        <taxon>Alphaproteobacteria</taxon>
        <taxon>Hyphomicrobiales</taxon>
        <taxon>Phyllobacteriaceae</taxon>
        <taxon>Aquamicrobium</taxon>
    </lineage>
</organism>
<gene>
    <name evidence="2" type="ORF">BG36_03385</name>
    <name evidence="3" type="ORF">DES43_1096</name>
</gene>
<reference evidence="3 5" key="2">
    <citation type="submission" date="2019-03" db="EMBL/GenBank/DDBJ databases">
        <title>Genomic Encyclopedia of Type Strains, Phase IV (KMG-IV): sequencing the most valuable type-strain genomes for metagenomic binning, comparative biology and taxonomic classification.</title>
        <authorList>
            <person name="Goeker M."/>
        </authorList>
    </citation>
    <scope>NUCLEOTIDE SEQUENCE [LARGE SCALE GENOMIC DNA]</scope>
    <source>
        <strain evidence="3 5">DSM 11603</strain>
    </source>
</reference>